<gene>
    <name evidence="3" type="primary">WBGene00274493</name>
</gene>
<feature type="compositionally biased region" description="Low complexity" evidence="2">
    <location>
        <begin position="401"/>
        <end position="411"/>
    </location>
</feature>
<dbReference type="SMART" id="SM00184">
    <property type="entry name" value="RING"/>
    <property type="match status" value="2"/>
</dbReference>
<sequence>MSNIQIGQIDADQMDSDEDLLARAIRISFSQMSDESLPRLTAVVTNSQTHRESDNVEDVPVVRRKYTIQEITLEESDDENDDCEIEVLQVKRNQIVIEEVELSGDEEVDDVDSEDDVEFLAEVPYSPPPPRMPWTKLAAAESPDPKSEIDWFNEDDEEEEEQEEVDDEERHLEADETRAKKMEENLARAEREQSEAQNVVAELEDRIDEEEEELRGRMREELDNQAELRMAAVLRVNVGTAVERQRLIASAKHQCESSLQRHREELKKAKELVEVKREARLEATMAVDEDSYLQSRHFSRQCLICLCPNPYRRAVMVKCGHITCTSCAERLGTEENIEFACPFCRTPTTYMKMFEESDTQLARLRAEKQTRKRKRDPQMDSDSSDVDISSDVSIGSPDRPLSSLSSSSSSDSAEDNVEVEEEAEPPSTAYVNPPSQDHDYAGAATASETDDRRAMDERLERTEREEREAEEEFRERRRRFNLREEEMRRDMMVKTLREKKHRDAIESMREEIRRREESIREMWDERIESERVLEDERDALDQAKAWAAMKREARRKAMKEADEHPFSQTLRYSRGCAICLTANPRRRAVMIKCGHMTCLLCAEQLVEASSRRFPCPFCRKRTKYVKTFENVDAPQVRQAETEIAKRKLADDESGPSQLKLPVVSKRKRFTIHRFVLNQRNISRSL</sequence>
<evidence type="ECO:0000256" key="2">
    <source>
        <dbReference type="SAM" id="MobiDB-lite"/>
    </source>
</evidence>
<keyword evidence="4" id="KW-1185">Reference proteome</keyword>
<dbReference type="EnsemblMetazoa" id="PPA36124.1">
    <property type="protein sequence ID" value="PPA36124.1"/>
    <property type="gene ID" value="WBGene00274493"/>
</dbReference>
<evidence type="ECO:0000256" key="1">
    <source>
        <dbReference type="SAM" id="Coils"/>
    </source>
</evidence>
<accession>A0A8R1YN64</accession>
<dbReference type="PANTHER" id="PTHR16450:SF1">
    <property type="entry name" value="PROTEIN CBG12045"/>
    <property type="match status" value="1"/>
</dbReference>
<dbReference type="FunFam" id="3.30.40.10:FF:001161">
    <property type="entry name" value="Uncharacterized protein"/>
    <property type="match status" value="2"/>
</dbReference>
<dbReference type="PROSITE" id="PS50089">
    <property type="entry name" value="ZF_RING_2"/>
    <property type="match status" value="2"/>
</dbReference>
<reference evidence="4" key="1">
    <citation type="journal article" date="2008" name="Nat. Genet.">
        <title>The Pristionchus pacificus genome provides a unique perspective on nematode lifestyle and parasitism.</title>
        <authorList>
            <person name="Dieterich C."/>
            <person name="Clifton S.W."/>
            <person name="Schuster L.N."/>
            <person name="Chinwalla A."/>
            <person name="Delehaunty K."/>
            <person name="Dinkelacker I."/>
            <person name="Fulton L."/>
            <person name="Fulton R."/>
            <person name="Godfrey J."/>
            <person name="Minx P."/>
            <person name="Mitreva M."/>
            <person name="Roeseler W."/>
            <person name="Tian H."/>
            <person name="Witte H."/>
            <person name="Yang S.P."/>
            <person name="Wilson R.K."/>
            <person name="Sommer R.J."/>
        </authorList>
    </citation>
    <scope>NUCLEOTIDE SEQUENCE [LARGE SCALE GENOMIC DNA]</scope>
    <source>
        <strain evidence="4">PS312</strain>
    </source>
</reference>
<dbReference type="InterPro" id="IPR001841">
    <property type="entry name" value="Znf_RING"/>
</dbReference>
<protein>
    <submittedName>
        <fullName evidence="3">Zinc finger protein</fullName>
    </submittedName>
</protein>
<feature type="compositionally biased region" description="Acidic residues" evidence="2">
    <location>
        <begin position="412"/>
        <end position="424"/>
    </location>
</feature>
<feature type="compositionally biased region" description="Basic and acidic residues" evidence="2">
    <location>
        <begin position="449"/>
        <end position="467"/>
    </location>
</feature>
<proteinExistence type="predicted"/>
<dbReference type="SUPFAM" id="SSF57850">
    <property type="entry name" value="RING/U-box"/>
    <property type="match status" value="2"/>
</dbReference>
<feature type="coiled-coil region" evidence="1">
    <location>
        <begin position="252"/>
        <end position="279"/>
    </location>
</feature>
<evidence type="ECO:0000313" key="3">
    <source>
        <dbReference type="EnsemblMetazoa" id="PPA36124.1"/>
    </source>
</evidence>
<organism evidence="3 4">
    <name type="scientific">Pristionchus pacificus</name>
    <name type="common">Parasitic nematode worm</name>
    <dbReference type="NCBI Taxonomy" id="54126"/>
    <lineage>
        <taxon>Eukaryota</taxon>
        <taxon>Metazoa</taxon>
        <taxon>Ecdysozoa</taxon>
        <taxon>Nematoda</taxon>
        <taxon>Chromadorea</taxon>
        <taxon>Rhabditida</taxon>
        <taxon>Rhabditina</taxon>
        <taxon>Diplogasteromorpha</taxon>
        <taxon>Diplogasteroidea</taxon>
        <taxon>Neodiplogasteridae</taxon>
        <taxon>Pristionchus</taxon>
    </lineage>
</organism>
<feature type="region of interest" description="Disordered" evidence="2">
    <location>
        <begin position="122"/>
        <end position="176"/>
    </location>
</feature>
<name>A0A2A6CY83_PRIPA</name>
<evidence type="ECO:0000313" key="4">
    <source>
        <dbReference type="Proteomes" id="UP000005239"/>
    </source>
</evidence>
<dbReference type="CDD" id="cd16449">
    <property type="entry name" value="RING-HC"/>
    <property type="match status" value="2"/>
</dbReference>
<reference evidence="3" key="2">
    <citation type="submission" date="2022-06" db="UniProtKB">
        <authorList>
            <consortium name="EnsemblMetazoa"/>
        </authorList>
    </citation>
    <scope>IDENTIFICATION</scope>
    <source>
        <strain evidence="3">PS312</strain>
    </source>
</reference>
<dbReference type="Proteomes" id="UP000005239">
    <property type="component" value="Unassembled WGS sequence"/>
</dbReference>
<keyword evidence="1" id="KW-0175">Coiled coil</keyword>
<dbReference type="InterPro" id="IPR013083">
    <property type="entry name" value="Znf_RING/FYVE/PHD"/>
</dbReference>
<dbReference type="Pfam" id="PF13920">
    <property type="entry name" value="zf-C3HC4_3"/>
    <property type="match status" value="2"/>
</dbReference>
<dbReference type="Gene3D" id="3.30.40.10">
    <property type="entry name" value="Zinc/RING finger domain, C3HC4 (zinc finger)"/>
    <property type="match status" value="2"/>
</dbReference>
<dbReference type="OrthoDB" id="1748655at2759"/>
<dbReference type="PANTHER" id="PTHR16450">
    <property type="entry name" value="RING FINGER PROTEIN 186"/>
    <property type="match status" value="1"/>
</dbReference>
<feature type="compositionally biased region" description="Acidic residues" evidence="2">
    <location>
        <begin position="151"/>
        <end position="167"/>
    </location>
</feature>
<dbReference type="AlphaFoldDB" id="A0A2A6CY83"/>
<accession>A0A2A6CY83</accession>
<feature type="region of interest" description="Disordered" evidence="2">
    <location>
        <begin position="367"/>
        <end position="473"/>
    </location>
</feature>